<dbReference type="GO" id="GO:0008782">
    <property type="term" value="F:adenosylhomocysteine nucleosidase activity"/>
    <property type="evidence" value="ECO:0007669"/>
    <property type="project" value="TreeGrafter"/>
</dbReference>
<gene>
    <name evidence="2" type="ORF">SAMN05428998_14027</name>
</gene>
<dbReference type="GO" id="GO:0009116">
    <property type="term" value="P:nucleoside metabolic process"/>
    <property type="evidence" value="ECO:0007669"/>
    <property type="project" value="InterPro"/>
</dbReference>
<dbReference type="PANTHER" id="PTHR46832:SF1">
    <property type="entry name" value="5'-METHYLTHIOADENOSINE_S-ADENOSYLHOMOCYSTEINE NUCLEOSIDASE"/>
    <property type="match status" value="1"/>
</dbReference>
<feature type="domain" description="Nucleoside phosphorylase" evidence="1">
    <location>
        <begin position="63"/>
        <end position="277"/>
    </location>
</feature>
<protein>
    <submittedName>
        <fullName evidence="2">Nucleoside phosphorylase</fullName>
    </submittedName>
</protein>
<dbReference type="Pfam" id="PF01048">
    <property type="entry name" value="PNP_UDP_1"/>
    <property type="match status" value="1"/>
</dbReference>
<dbReference type="AlphaFoldDB" id="A0A1Y6CUT8"/>
<sequence>MKPGRPALRVPVLILSVIIDPEHRRICDLLPQAGLQREPETETDRLLEIERWHLKVGPKLSFEVATAFINGMGNARSAMETLLFLERISPKFIFLCGIAGSLCPDRIRLGDVVVARQINWWNLNKLTREAAKVEEEGPAKYLSLGDHFFRKDIRAEGKQDKFWDRRLARFVDDHQDLLRSNIDRRLLALRSELQADEPYSNRLHCGDIVSWEYVLSDSEVRDAIFHDPYGGKAIEMEGAGFAAAVARRNEEVTRRARAARQVIESDTVGFVFRGITDLCHDKGSEPQEWREVAMFNAAQAVIDFLKRLSPDDFRR</sequence>
<dbReference type="PANTHER" id="PTHR46832">
    <property type="entry name" value="5'-METHYLTHIOADENOSINE/S-ADENOSYLHOMOCYSTEINE NUCLEOSIDASE"/>
    <property type="match status" value="1"/>
</dbReference>
<dbReference type="GO" id="GO:0019284">
    <property type="term" value="P:L-methionine salvage from S-adenosylmethionine"/>
    <property type="evidence" value="ECO:0007669"/>
    <property type="project" value="TreeGrafter"/>
</dbReference>
<evidence type="ECO:0000313" key="2">
    <source>
        <dbReference type="EMBL" id="SMF79804.1"/>
    </source>
</evidence>
<name>A0A1Y6CUT8_9PROT</name>
<dbReference type="InterPro" id="IPR000845">
    <property type="entry name" value="Nucleoside_phosphorylase_d"/>
</dbReference>
<organism evidence="2 3">
    <name type="scientific">Tistlia consotensis USBA 355</name>
    <dbReference type="NCBI Taxonomy" id="560819"/>
    <lineage>
        <taxon>Bacteria</taxon>
        <taxon>Pseudomonadati</taxon>
        <taxon>Pseudomonadota</taxon>
        <taxon>Alphaproteobacteria</taxon>
        <taxon>Rhodospirillales</taxon>
        <taxon>Rhodovibrionaceae</taxon>
        <taxon>Tistlia</taxon>
    </lineage>
</organism>
<dbReference type="Gene3D" id="3.40.50.1580">
    <property type="entry name" value="Nucleoside phosphorylase domain"/>
    <property type="match status" value="1"/>
</dbReference>
<dbReference type="GO" id="GO:0008930">
    <property type="term" value="F:methylthioadenosine nucleosidase activity"/>
    <property type="evidence" value="ECO:0007669"/>
    <property type="project" value="TreeGrafter"/>
</dbReference>
<evidence type="ECO:0000259" key="1">
    <source>
        <dbReference type="Pfam" id="PF01048"/>
    </source>
</evidence>
<dbReference type="Proteomes" id="UP000192917">
    <property type="component" value="Unassembled WGS sequence"/>
</dbReference>
<dbReference type="EMBL" id="FWZX01000040">
    <property type="protein sequence ID" value="SMF79804.1"/>
    <property type="molecule type" value="Genomic_DNA"/>
</dbReference>
<proteinExistence type="predicted"/>
<dbReference type="SUPFAM" id="SSF53167">
    <property type="entry name" value="Purine and uridine phosphorylases"/>
    <property type="match status" value="1"/>
</dbReference>
<dbReference type="GO" id="GO:0005829">
    <property type="term" value="C:cytosol"/>
    <property type="evidence" value="ECO:0007669"/>
    <property type="project" value="TreeGrafter"/>
</dbReference>
<dbReference type="STRING" id="560819.SAMN05428998_14027"/>
<dbReference type="InterPro" id="IPR035994">
    <property type="entry name" value="Nucleoside_phosphorylase_sf"/>
</dbReference>
<accession>A0A1Y6CUT8</accession>
<reference evidence="2 3" key="1">
    <citation type="submission" date="2017-04" db="EMBL/GenBank/DDBJ databases">
        <authorList>
            <person name="Afonso C.L."/>
            <person name="Miller P.J."/>
            <person name="Scott M.A."/>
            <person name="Spackman E."/>
            <person name="Goraichik I."/>
            <person name="Dimitrov K.M."/>
            <person name="Suarez D.L."/>
            <person name="Swayne D.E."/>
        </authorList>
    </citation>
    <scope>NUCLEOTIDE SEQUENCE [LARGE SCALE GENOMIC DNA]</scope>
    <source>
        <strain evidence="2 3">USBA 355</strain>
    </source>
</reference>
<keyword evidence="3" id="KW-1185">Reference proteome</keyword>
<evidence type="ECO:0000313" key="3">
    <source>
        <dbReference type="Proteomes" id="UP000192917"/>
    </source>
</evidence>